<dbReference type="PANTHER" id="PTHR43736">
    <property type="entry name" value="ADP-RIBOSE PYROPHOSPHATASE"/>
    <property type="match status" value="1"/>
</dbReference>
<accession>A0A9D9HYF9</accession>
<keyword evidence="3" id="KW-0378">Hydrolase</keyword>
<reference evidence="3" key="1">
    <citation type="submission" date="2020-10" db="EMBL/GenBank/DDBJ databases">
        <authorList>
            <person name="Gilroy R."/>
        </authorList>
    </citation>
    <scope>NUCLEOTIDE SEQUENCE</scope>
    <source>
        <strain evidence="3">E3-2379</strain>
    </source>
</reference>
<evidence type="ECO:0000259" key="2">
    <source>
        <dbReference type="PROSITE" id="PS51462"/>
    </source>
</evidence>
<evidence type="ECO:0000313" key="3">
    <source>
        <dbReference type="EMBL" id="MBO8462652.1"/>
    </source>
</evidence>
<dbReference type="Proteomes" id="UP000823618">
    <property type="component" value="Unassembled WGS sequence"/>
</dbReference>
<evidence type="ECO:0000313" key="4">
    <source>
        <dbReference type="Proteomes" id="UP000823618"/>
    </source>
</evidence>
<dbReference type="CDD" id="cd03674">
    <property type="entry name" value="NUDIX_Hydrolase"/>
    <property type="match status" value="1"/>
</dbReference>
<protein>
    <submittedName>
        <fullName evidence="3">NUDIX hydrolase</fullName>
    </submittedName>
</protein>
<dbReference type="InterPro" id="IPR000086">
    <property type="entry name" value="NUDIX_hydrolase_dom"/>
</dbReference>
<gene>
    <name evidence="3" type="ORF">IAC13_01830</name>
</gene>
<feature type="domain" description="Nudix hydrolase" evidence="2">
    <location>
        <begin position="43"/>
        <end position="184"/>
    </location>
</feature>
<organism evidence="3 4">
    <name type="scientific">Candidatus Scybalomonas excrementavium</name>
    <dbReference type="NCBI Taxonomy" id="2840943"/>
    <lineage>
        <taxon>Bacteria</taxon>
        <taxon>Bacillati</taxon>
        <taxon>Bacillota</taxon>
        <taxon>Clostridia</taxon>
        <taxon>Lachnospirales</taxon>
        <taxon>Lachnospiraceae</taxon>
        <taxon>Lachnospiraceae incertae sedis</taxon>
        <taxon>Candidatus Scybalomonas</taxon>
    </lineage>
</organism>
<dbReference type="SUPFAM" id="SSF55811">
    <property type="entry name" value="Nudix"/>
    <property type="match status" value="1"/>
</dbReference>
<dbReference type="Gene3D" id="3.90.79.10">
    <property type="entry name" value="Nucleoside Triphosphate Pyrophosphohydrolase"/>
    <property type="match status" value="1"/>
</dbReference>
<evidence type="ECO:0000256" key="1">
    <source>
        <dbReference type="ARBA" id="ARBA00005582"/>
    </source>
</evidence>
<dbReference type="Pfam" id="PF00293">
    <property type="entry name" value="NUDIX"/>
    <property type="match status" value="1"/>
</dbReference>
<reference evidence="3" key="2">
    <citation type="journal article" date="2021" name="PeerJ">
        <title>Extensive microbial diversity within the chicken gut microbiome revealed by metagenomics and culture.</title>
        <authorList>
            <person name="Gilroy R."/>
            <person name="Ravi A."/>
            <person name="Getino M."/>
            <person name="Pursley I."/>
            <person name="Horton D.L."/>
            <person name="Alikhan N.F."/>
            <person name="Baker D."/>
            <person name="Gharbi K."/>
            <person name="Hall N."/>
            <person name="Watson M."/>
            <person name="Adriaenssens E.M."/>
            <person name="Foster-Nyarko E."/>
            <person name="Jarju S."/>
            <person name="Secka A."/>
            <person name="Antonio M."/>
            <person name="Oren A."/>
            <person name="Chaudhuri R.R."/>
            <person name="La Ragione R."/>
            <person name="Hildebrand F."/>
            <person name="Pallen M.J."/>
        </authorList>
    </citation>
    <scope>NUCLEOTIDE SEQUENCE</scope>
    <source>
        <strain evidence="3">E3-2379</strain>
    </source>
</reference>
<sequence>MNQVLYEQMKQYIPKCEQEEQDKKVMLRYIELFDNILIRENEFAHMTASPWIVNEDFTKVLMIYHKIYDSWGWCGGHCDGEENLQHVALKEGMEEAGITSIRPLVNEIIAIDILPSIAHRKRGKFVNTHVHLNVAFLCMANEKELLQHNEEETEGAMWVPLEEVCAKVSECDREMIPVYQKLNERVKEYQRNHPR</sequence>
<dbReference type="InterPro" id="IPR015797">
    <property type="entry name" value="NUDIX_hydrolase-like_dom_sf"/>
</dbReference>
<comment type="similarity">
    <text evidence="1">Belongs to the Nudix hydrolase family.</text>
</comment>
<dbReference type="PROSITE" id="PS51462">
    <property type="entry name" value="NUDIX"/>
    <property type="match status" value="1"/>
</dbReference>
<dbReference type="GO" id="GO:0016787">
    <property type="term" value="F:hydrolase activity"/>
    <property type="evidence" value="ECO:0007669"/>
    <property type="project" value="UniProtKB-KW"/>
</dbReference>
<dbReference type="AlphaFoldDB" id="A0A9D9HYF9"/>
<dbReference type="EMBL" id="JADIML010000056">
    <property type="protein sequence ID" value="MBO8462652.1"/>
    <property type="molecule type" value="Genomic_DNA"/>
</dbReference>
<name>A0A9D9HYF9_9FIRM</name>
<dbReference type="PANTHER" id="PTHR43736:SF1">
    <property type="entry name" value="DIHYDRONEOPTERIN TRIPHOSPHATE DIPHOSPHATASE"/>
    <property type="match status" value="1"/>
</dbReference>
<comment type="caution">
    <text evidence="3">The sequence shown here is derived from an EMBL/GenBank/DDBJ whole genome shotgun (WGS) entry which is preliminary data.</text>
</comment>
<proteinExistence type="inferred from homology"/>